<dbReference type="eggNOG" id="COG0627">
    <property type="taxonomic scope" value="Bacteria"/>
</dbReference>
<dbReference type="EC" id="2.3.1.122" evidence="3"/>
<evidence type="ECO:0000256" key="2">
    <source>
        <dbReference type="ARBA" id="ARBA00005874"/>
    </source>
</evidence>
<evidence type="ECO:0000256" key="5">
    <source>
        <dbReference type="ARBA" id="ARBA00022679"/>
    </source>
</evidence>
<comment type="catalytic activity">
    <reaction evidence="1">
        <text>2 alpha,alpha'-trehalose 6-mycolate = alpha,alpha'-trehalose 6,6'-bismycolate + alpha,alpha-trehalose</text>
        <dbReference type="Rhea" id="RHEA:23472"/>
        <dbReference type="ChEBI" id="CHEBI:16551"/>
        <dbReference type="ChEBI" id="CHEBI:18195"/>
        <dbReference type="ChEBI" id="CHEBI:18234"/>
        <dbReference type="EC" id="2.3.1.122"/>
    </reaction>
</comment>
<organism evidence="11 12">
    <name type="scientific">Allokutzneria albata</name>
    <name type="common">Kibdelosporangium albatum</name>
    <dbReference type="NCBI Taxonomy" id="211114"/>
    <lineage>
        <taxon>Bacteria</taxon>
        <taxon>Bacillati</taxon>
        <taxon>Actinomycetota</taxon>
        <taxon>Actinomycetes</taxon>
        <taxon>Pseudonocardiales</taxon>
        <taxon>Pseudonocardiaceae</taxon>
        <taxon>Allokutzneria</taxon>
    </lineage>
</organism>
<dbReference type="Gene3D" id="3.40.50.1820">
    <property type="entry name" value="alpha/beta hydrolase"/>
    <property type="match status" value="1"/>
</dbReference>
<dbReference type="InterPro" id="IPR050583">
    <property type="entry name" value="Mycobacterial_A85_antigen"/>
</dbReference>
<dbReference type="PROSITE" id="PS51318">
    <property type="entry name" value="TAT"/>
    <property type="match status" value="1"/>
</dbReference>
<evidence type="ECO:0000256" key="3">
    <source>
        <dbReference type="ARBA" id="ARBA00012820"/>
    </source>
</evidence>
<keyword evidence="10" id="KW-0472">Membrane</keyword>
<dbReference type="STRING" id="211114.SAMN04489726_6982"/>
<evidence type="ECO:0000313" key="12">
    <source>
        <dbReference type="Proteomes" id="UP000183376"/>
    </source>
</evidence>
<sequence length="304" mass="32483">MAQGGNSQRRVVRRTVLMGAAAGAAATVTLGVTAGSGALRHTEKGLKPVPAPSSTPALASAPSRGVMRVERVRSAYRRQSVEIATFLPSNTSRDLPVCLLLHGRFGNARSAPGGDLAGALASAVNKGHVRPFAFVAVDGGANTYWHQQQNDNPMAMLLEEVPTWLAERGLGGPDGKPFAVSGISMGGFGAFLYARRRQERRDPVRAIAAISPALITSWSEMSKRKAFRDQAEWASMDPLRNIDKHGVAKVGMWCGTEDSFIGGVRQFIQRAKPAVAATGPGGHNHTFYNRVLPDVVRFVGRHLP</sequence>
<reference evidence="11 12" key="1">
    <citation type="submission" date="2016-10" db="EMBL/GenBank/DDBJ databases">
        <authorList>
            <person name="de Groot N.N."/>
        </authorList>
    </citation>
    <scope>NUCLEOTIDE SEQUENCE [LARGE SCALE GENOMIC DNA]</scope>
    <source>
        <strain evidence="11 12">DSM 44149</strain>
    </source>
</reference>
<evidence type="ECO:0000256" key="8">
    <source>
        <dbReference type="ARBA" id="ARBA00048109"/>
    </source>
</evidence>
<dbReference type="Proteomes" id="UP000183376">
    <property type="component" value="Chromosome I"/>
</dbReference>
<comment type="similarity">
    <text evidence="2">Belongs to the mycobacterial A85 antigen family.</text>
</comment>
<dbReference type="InterPro" id="IPR029058">
    <property type="entry name" value="AB_hydrolase_fold"/>
</dbReference>
<feature type="transmembrane region" description="Helical" evidence="10">
    <location>
        <begin position="16"/>
        <end position="39"/>
    </location>
</feature>
<evidence type="ECO:0000256" key="9">
    <source>
        <dbReference type="SAM" id="MobiDB-lite"/>
    </source>
</evidence>
<dbReference type="EMBL" id="LT629701">
    <property type="protein sequence ID" value="SDN51999.1"/>
    <property type="molecule type" value="Genomic_DNA"/>
</dbReference>
<feature type="region of interest" description="Disordered" evidence="9">
    <location>
        <begin position="43"/>
        <end position="64"/>
    </location>
</feature>
<evidence type="ECO:0000256" key="4">
    <source>
        <dbReference type="ARBA" id="ARBA00013244"/>
    </source>
</evidence>
<dbReference type="InterPro" id="IPR006311">
    <property type="entry name" value="TAT_signal"/>
</dbReference>
<accession>A0A1H0C2B3</accession>
<dbReference type="GO" id="GO:0004144">
    <property type="term" value="F:diacylglycerol O-acyltransferase activity"/>
    <property type="evidence" value="ECO:0007669"/>
    <property type="project" value="UniProtKB-EC"/>
</dbReference>
<dbReference type="GO" id="GO:0050348">
    <property type="term" value="F:trehalose O-mycolyltransferase activity"/>
    <property type="evidence" value="ECO:0007669"/>
    <property type="project" value="UniProtKB-EC"/>
</dbReference>
<keyword evidence="5" id="KW-0808">Transferase</keyword>
<feature type="compositionally biased region" description="Low complexity" evidence="9">
    <location>
        <begin position="52"/>
        <end position="63"/>
    </location>
</feature>
<keyword evidence="12" id="KW-1185">Reference proteome</keyword>
<dbReference type="GO" id="GO:0016787">
    <property type="term" value="F:hydrolase activity"/>
    <property type="evidence" value="ECO:0007669"/>
    <property type="project" value="UniProtKB-KW"/>
</dbReference>
<name>A0A1H0C2B3_ALLAB</name>
<evidence type="ECO:0000256" key="10">
    <source>
        <dbReference type="SAM" id="Phobius"/>
    </source>
</evidence>
<dbReference type="InterPro" id="IPR000801">
    <property type="entry name" value="Esterase-like"/>
</dbReference>
<dbReference type="PANTHER" id="PTHR48098">
    <property type="entry name" value="ENTEROCHELIN ESTERASE-RELATED"/>
    <property type="match status" value="1"/>
</dbReference>
<evidence type="ECO:0000256" key="6">
    <source>
        <dbReference type="ARBA" id="ARBA00023315"/>
    </source>
</evidence>
<gene>
    <name evidence="11" type="ORF">SAMN04489726_6982</name>
</gene>
<keyword evidence="10" id="KW-0812">Transmembrane</keyword>
<keyword evidence="10" id="KW-1133">Transmembrane helix</keyword>
<evidence type="ECO:0000256" key="7">
    <source>
        <dbReference type="ARBA" id="ARBA00032572"/>
    </source>
</evidence>
<dbReference type="SUPFAM" id="SSF53474">
    <property type="entry name" value="alpha/beta-Hydrolases"/>
    <property type="match status" value="1"/>
</dbReference>
<dbReference type="PANTHER" id="PTHR48098:SF1">
    <property type="entry name" value="DIACYLGLYCEROL ACYLTRANSFERASE_MYCOLYLTRANSFERASE AG85A"/>
    <property type="match status" value="1"/>
</dbReference>
<evidence type="ECO:0000256" key="1">
    <source>
        <dbReference type="ARBA" id="ARBA00000697"/>
    </source>
</evidence>
<protein>
    <recommendedName>
        <fullName evidence="7">Acyl-CoA:diacylglycerol acyltransferase</fullName>
        <ecNumber evidence="3">2.3.1.122</ecNumber>
        <ecNumber evidence="4">2.3.1.20</ecNumber>
    </recommendedName>
</protein>
<keyword evidence="6" id="KW-0012">Acyltransferase</keyword>
<dbReference type="EC" id="2.3.1.20" evidence="4"/>
<dbReference type="RefSeq" id="WP_030426491.1">
    <property type="nucleotide sequence ID" value="NZ_JOEF01000001.1"/>
</dbReference>
<keyword evidence="11" id="KW-0378">Hydrolase</keyword>
<dbReference type="AlphaFoldDB" id="A0A1H0C2B3"/>
<evidence type="ECO:0000313" key="11">
    <source>
        <dbReference type="EMBL" id="SDN51999.1"/>
    </source>
</evidence>
<proteinExistence type="inferred from homology"/>
<dbReference type="Pfam" id="PF00756">
    <property type="entry name" value="Esterase"/>
    <property type="match status" value="1"/>
</dbReference>
<comment type="catalytic activity">
    <reaction evidence="8">
        <text>an acyl-CoA + a 1,2-diacyl-sn-glycerol = a triacyl-sn-glycerol + CoA</text>
        <dbReference type="Rhea" id="RHEA:10868"/>
        <dbReference type="ChEBI" id="CHEBI:17815"/>
        <dbReference type="ChEBI" id="CHEBI:57287"/>
        <dbReference type="ChEBI" id="CHEBI:58342"/>
        <dbReference type="ChEBI" id="CHEBI:64615"/>
        <dbReference type="EC" id="2.3.1.20"/>
    </reaction>
</comment>